<evidence type="ECO:0000256" key="1">
    <source>
        <dbReference type="SAM" id="Coils"/>
    </source>
</evidence>
<feature type="coiled-coil region" evidence="1">
    <location>
        <begin position="681"/>
        <end position="708"/>
    </location>
</feature>
<accession>Q54H83</accession>
<dbReference type="HOGENOM" id="CLU_381505_0_0_1"/>
<proteinExistence type="predicted"/>
<dbReference type="KEGG" id="ddi:DDB_G0289629"/>
<dbReference type="dictyBase" id="DDB_G0289629"/>
<dbReference type="AlphaFoldDB" id="Q54H83"/>
<dbReference type="EMBL" id="AAFI02000147">
    <property type="protein sequence ID" value="EAL62632.1"/>
    <property type="molecule type" value="Genomic_DNA"/>
</dbReference>
<reference evidence="3 4" key="1">
    <citation type="journal article" date="2005" name="Nature">
        <title>The genome of the social amoeba Dictyostelium discoideum.</title>
        <authorList>
            <consortium name="The Dictyostelium discoideum Sequencing Consortium"/>
            <person name="Eichinger L."/>
            <person name="Pachebat J.A."/>
            <person name="Glockner G."/>
            <person name="Rajandream M.A."/>
            <person name="Sucgang R."/>
            <person name="Berriman M."/>
            <person name="Song J."/>
            <person name="Olsen R."/>
            <person name="Szafranski K."/>
            <person name="Xu Q."/>
            <person name="Tunggal B."/>
            <person name="Kummerfeld S."/>
            <person name="Madera M."/>
            <person name="Konfortov B.A."/>
            <person name="Rivero F."/>
            <person name="Bankier A.T."/>
            <person name="Lehmann R."/>
            <person name="Hamlin N."/>
            <person name="Davies R."/>
            <person name="Gaudet P."/>
            <person name="Fey P."/>
            <person name="Pilcher K."/>
            <person name="Chen G."/>
            <person name="Saunders D."/>
            <person name="Sodergren E."/>
            <person name="Davis P."/>
            <person name="Kerhornou A."/>
            <person name="Nie X."/>
            <person name="Hall N."/>
            <person name="Anjard C."/>
            <person name="Hemphill L."/>
            <person name="Bason N."/>
            <person name="Farbrother P."/>
            <person name="Desany B."/>
            <person name="Just E."/>
            <person name="Morio T."/>
            <person name="Rost R."/>
            <person name="Churcher C."/>
            <person name="Cooper J."/>
            <person name="Haydock S."/>
            <person name="van Driessche N."/>
            <person name="Cronin A."/>
            <person name="Goodhead I."/>
            <person name="Muzny D."/>
            <person name="Mourier T."/>
            <person name="Pain A."/>
            <person name="Lu M."/>
            <person name="Harper D."/>
            <person name="Lindsay R."/>
            <person name="Hauser H."/>
            <person name="James K."/>
            <person name="Quiles M."/>
            <person name="Madan Babu M."/>
            <person name="Saito T."/>
            <person name="Buchrieser C."/>
            <person name="Wardroper A."/>
            <person name="Felder M."/>
            <person name="Thangavelu M."/>
            <person name="Johnson D."/>
            <person name="Knights A."/>
            <person name="Loulseged H."/>
            <person name="Mungall K."/>
            <person name="Oliver K."/>
            <person name="Price C."/>
            <person name="Quail M.A."/>
            <person name="Urushihara H."/>
            <person name="Hernandez J."/>
            <person name="Rabbinowitsch E."/>
            <person name="Steffen D."/>
            <person name="Sanders M."/>
            <person name="Ma J."/>
            <person name="Kohara Y."/>
            <person name="Sharp S."/>
            <person name="Simmonds M."/>
            <person name="Spiegler S."/>
            <person name="Tivey A."/>
            <person name="Sugano S."/>
            <person name="White B."/>
            <person name="Walker D."/>
            <person name="Woodward J."/>
            <person name="Winckler T."/>
            <person name="Tanaka Y."/>
            <person name="Shaulsky G."/>
            <person name="Schleicher M."/>
            <person name="Weinstock G."/>
            <person name="Rosenthal A."/>
            <person name="Cox E.C."/>
            <person name="Chisholm R.L."/>
            <person name="Gibbs R."/>
            <person name="Loomis W.F."/>
            <person name="Platzer M."/>
            <person name="Kay R.R."/>
            <person name="Williams J."/>
            <person name="Dear P.H."/>
            <person name="Noegel A.A."/>
            <person name="Barrell B."/>
            <person name="Kuspa A."/>
        </authorList>
    </citation>
    <scope>NUCLEOTIDE SEQUENCE [LARGE SCALE GENOMIC DNA]</scope>
    <source>
        <strain evidence="3 4">AX4</strain>
    </source>
</reference>
<dbReference type="Proteomes" id="UP000002195">
    <property type="component" value="Unassembled WGS sequence"/>
</dbReference>
<dbReference type="VEuPathDB" id="AmoebaDB:DDB_G0289629"/>
<evidence type="ECO:0000256" key="2">
    <source>
        <dbReference type="SAM" id="MobiDB-lite"/>
    </source>
</evidence>
<evidence type="ECO:0000313" key="4">
    <source>
        <dbReference type="Proteomes" id="UP000002195"/>
    </source>
</evidence>
<evidence type="ECO:0000313" key="3">
    <source>
        <dbReference type="EMBL" id="EAL62632.1"/>
    </source>
</evidence>
<protein>
    <submittedName>
        <fullName evidence="3">Uncharacterized protein</fullName>
    </submittedName>
</protein>
<name>Q54H83_DICDI</name>
<dbReference type="InParanoid" id="Q54H83"/>
<organism evidence="3 4">
    <name type="scientific">Dictyostelium discoideum</name>
    <name type="common">Social amoeba</name>
    <dbReference type="NCBI Taxonomy" id="44689"/>
    <lineage>
        <taxon>Eukaryota</taxon>
        <taxon>Amoebozoa</taxon>
        <taxon>Evosea</taxon>
        <taxon>Eumycetozoa</taxon>
        <taxon>Dictyostelia</taxon>
        <taxon>Dictyosteliales</taxon>
        <taxon>Dictyosteliaceae</taxon>
        <taxon>Dictyostelium</taxon>
    </lineage>
</organism>
<dbReference type="PaxDb" id="44689-DDB0188499"/>
<feature type="region of interest" description="Disordered" evidence="2">
    <location>
        <begin position="1"/>
        <end position="24"/>
    </location>
</feature>
<dbReference type="GeneID" id="8627244"/>
<gene>
    <name evidence="3" type="ORF">DDB_G0289629</name>
</gene>
<comment type="caution">
    <text evidence="3">The sequence shown here is derived from an EMBL/GenBank/DDBJ whole genome shotgun (WGS) entry which is preliminary data.</text>
</comment>
<sequence length="726" mass="83003">MINKDTPTKSPPFKSGSAQDGNLDMSETSDMVSIENFEFFLDHVYSDVLSSYYFKTLIEQEKILKKEDLNKIVDGDKDNDNKQATRIINTQDKDKRIDIIKQIMNSKIRDYKTKVDNFVLESDSFEVFKMKYNYVEKLEKPNPNEETAKIINSGFNKSISEYLRSTISKLNDDESYKKWIFQIGQTILDMSQVYSDFKKSSQNENINIKEKFHLLRYYYTEIIEKVKKKQSKTFEGLRILHLLDDIFLRIFVWIDKKPNSNTDSVLLRNAFSHFNIVYDEQSLGDSGLEFEKIFLKNNSMAEFENFKNSLKEVTWKNTLRIVFYNQKTSKSEADAMLDTNCYQVCRYFMTYCHCLFAIFSNELSHVPFSRTLLEEYESAYQLNVVESSINTSTKLAIEIKKGCEISIEKDGSITSDSESFNKICEKLNIDPKYPITGPINKLKLEGDLSIDQDGNFKIDVGKDFGESGVVVGLTSFSDILVTSNGSVTVDNVELPKGNSIMIYGGKKLLIRGENGTNISYQNKSNYCSITISNGSIGTEYLKNDEPFQLLIKECGRLNISADVEVNGKGKEFSINTIGKSGTLSFKQFIKCSGKNISLSAPKQENISNSKFKSSGNLTLVSNDSVKAINYQSLTIESKKGTIMATVTNNREPKNFIKIYSHKTDHMIKKMNEKLRMENFPLMLHKSEVSILQNKIIELESKIRQLETVQGSTNQNKNKIPLTFDDE</sequence>
<dbReference type="RefSeq" id="XP_636141.1">
    <property type="nucleotide sequence ID" value="XM_631049.1"/>
</dbReference>
<keyword evidence="4" id="KW-1185">Reference proteome</keyword>
<keyword evidence="1" id="KW-0175">Coiled coil</keyword>